<dbReference type="OMA" id="VCIRLIN"/>
<organism evidence="1 2">
    <name type="scientific">Nematocida parisii (strain ERTm3)</name>
    <name type="common">Nematode killer fungus</name>
    <dbReference type="NCBI Taxonomy" id="935791"/>
    <lineage>
        <taxon>Eukaryota</taxon>
        <taxon>Fungi</taxon>
        <taxon>Fungi incertae sedis</taxon>
        <taxon>Microsporidia</taxon>
        <taxon>Nematocida</taxon>
    </lineage>
</organism>
<proteinExistence type="predicted"/>
<accession>I3EKE2</accession>
<reference evidence="1" key="1">
    <citation type="submission" date="2011-01" db="EMBL/GenBank/DDBJ databases">
        <title>The Genome Sequence of Nematocida parisii strain ERTm3.</title>
        <authorList>
            <consortium name="The Broad Institute Genome Sequencing Platform"/>
            <consortium name="The Broad Institute Genome Sequencing Center for Infectious Disease"/>
            <person name="Cuomo C."/>
            <person name="Troemel E."/>
            <person name="Young S.K."/>
            <person name="Zeng Q."/>
            <person name="Gargeya S."/>
            <person name="Fitzgerald M."/>
            <person name="Haas B."/>
            <person name="Abouelleil A."/>
            <person name="Alvarado L."/>
            <person name="Arachchi H.M."/>
            <person name="Berlin A."/>
            <person name="Chapman S.B."/>
            <person name="Gearin G."/>
            <person name="Goldberg J."/>
            <person name="Griggs A."/>
            <person name="Gujja S."/>
            <person name="Hansen M."/>
            <person name="Heiman D."/>
            <person name="Howarth C."/>
            <person name="Larimer J."/>
            <person name="Lui A."/>
            <person name="MacDonald P.J.P."/>
            <person name="McCowen C."/>
            <person name="Montmayeur A."/>
            <person name="Murphy C."/>
            <person name="Neiman D."/>
            <person name="Pearson M."/>
            <person name="Priest M."/>
            <person name="Roberts A."/>
            <person name="Saif S."/>
            <person name="Shea T."/>
            <person name="Sisk P."/>
            <person name="Stolte C."/>
            <person name="Sykes S."/>
            <person name="Wortman J."/>
            <person name="Nusbaum C."/>
            <person name="Birren B."/>
        </authorList>
    </citation>
    <scope>NUCLEOTIDE SEQUENCE</scope>
    <source>
        <strain evidence="1">ERTm3</strain>
    </source>
</reference>
<feature type="non-terminal residue" evidence="1">
    <location>
        <position position="118"/>
    </location>
</feature>
<dbReference type="InParanoid" id="I3EKE2"/>
<dbReference type="VEuPathDB" id="MicrosporidiaDB:NEQG_00459"/>
<dbReference type="Proteomes" id="UP000002872">
    <property type="component" value="Unassembled WGS sequence"/>
</dbReference>
<dbReference type="OrthoDB" id="2186876at2759"/>
<protein>
    <submittedName>
        <fullName evidence="1">Uncharacterized protein</fullName>
    </submittedName>
</protein>
<dbReference type="EMBL" id="GL870876">
    <property type="protein sequence ID" value="EIJ89689.1"/>
    <property type="molecule type" value="Genomic_DNA"/>
</dbReference>
<dbReference type="AlphaFoldDB" id="I3EKE2"/>
<keyword evidence="2" id="KW-1185">Reference proteome</keyword>
<evidence type="ECO:0000313" key="1">
    <source>
        <dbReference type="EMBL" id="EIJ89689.1"/>
    </source>
</evidence>
<name>I3EKE2_NEMP3</name>
<gene>
    <name evidence="1" type="ORF">NEQG_00459</name>
</gene>
<sequence>MERDQRVFFIEEAEFIKKIESTSGNRVFLQKSSDLLPIINTTNLDMCRVKKVLKHLDDNAFLVSVCIRLINKQKYDYIFISSSMENMYSQYFILFLEKFSKYKNIQIHCSYTMPRDFI</sequence>
<evidence type="ECO:0000313" key="2">
    <source>
        <dbReference type="Proteomes" id="UP000002872"/>
    </source>
</evidence>
<dbReference type="HOGENOM" id="CLU_2078636_0_0_1"/>